<evidence type="ECO:0000313" key="2">
    <source>
        <dbReference type="Proteomes" id="UP000499080"/>
    </source>
</evidence>
<comment type="caution">
    <text evidence="1">The sequence shown here is derived from an EMBL/GenBank/DDBJ whole genome shotgun (WGS) entry which is preliminary data.</text>
</comment>
<keyword evidence="2" id="KW-1185">Reference proteome</keyword>
<organism evidence="1 2">
    <name type="scientific">Araneus ventricosus</name>
    <name type="common">Orbweaver spider</name>
    <name type="synonym">Epeira ventricosa</name>
    <dbReference type="NCBI Taxonomy" id="182803"/>
    <lineage>
        <taxon>Eukaryota</taxon>
        <taxon>Metazoa</taxon>
        <taxon>Ecdysozoa</taxon>
        <taxon>Arthropoda</taxon>
        <taxon>Chelicerata</taxon>
        <taxon>Arachnida</taxon>
        <taxon>Araneae</taxon>
        <taxon>Araneomorphae</taxon>
        <taxon>Entelegynae</taxon>
        <taxon>Araneoidea</taxon>
        <taxon>Araneidae</taxon>
        <taxon>Araneus</taxon>
    </lineage>
</organism>
<dbReference type="Proteomes" id="UP000499080">
    <property type="component" value="Unassembled WGS sequence"/>
</dbReference>
<protein>
    <submittedName>
        <fullName evidence="1">Uncharacterized protein</fullName>
    </submittedName>
</protein>
<sequence>MARPPRQLIGHWAPRTIALITSGSCNGPSYRGELPQDQARICPQTIRNSTLEKCEPRSPKGIHTRPLWSSSLFSNKLRSSLAKPKTTFLSLARGLVFSQVHFVFSKLQRVARPSIKLVYCNLHRGLLGRSGLKNNIFCILLRILHCLLPDMLAGLSINAASGNACNLGWAP</sequence>
<dbReference type="AlphaFoldDB" id="A0A4Y2UH55"/>
<reference evidence="1 2" key="1">
    <citation type="journal article" date="2019" name="Sci. Rep.">
        <title>Orb-weaving spider Araneus ventricosus genome elucidates the spidroin gene catalogue.</title>
        <authorList>
            <person name="Kono N."/>
            <person name="Nakamura H."/>
            <person name="Ohtoshi R."/>
            <person name="Moran D.A.P."/>
            <person name="Shinohara A."/>
            <person name="Yoshida Y."/>
            <person name="Fujiwara M."/>
            <person name="Mori M."/>
            <person name="Tomita M."/>
            <person name="Arakawa K."/>
        </authorList>
    </citation>
    <scope>NUCLEOTIDE SEQUENCE [LARGE SCALE GENOMIC DNA]</scope>
</reference>
<proteinExistence type="predicted"/>
<name>A0A4Y2UH55_ARAVE</name>
<evidence type="ECO:0000313" key="1">
    <source>
        <dbReference type="EMBL" id="GBO10887.1"/>
    </source>
</evidence>
<dbReference type="EMBL" id="BGPR01035862">
    <property type="protein sequence ID" value="GBO10887.1"/>
    <property type="molecule type" value="Genomic_DNA"/>
</dbReference>
<accession>A0A4Y2UH55</accession>
<gene>
    <name evidence="1" type="ORF">AVEN_205276_1</name>
</gene>